<gene>
    <name evidence="1" type="ORF">F53441_11648</name>
</gene>
<evidence type="ECO:0000313" key="2">
    <source>
        <dbReference type="Proteomes" id="UP000605986"/>
    </source>
</evidence>
<evidence type="ECO:0000313" key="1">
    <source>
        <dbReference type="EMBL" id="KAF4442820.1"/>
    </source>
</evidence>
<reference evidence="1" key="1">
    <citation type="submission" date="2020-01" db="EMBL/GenBank/DDBJ databases">
        <title>Identification and distribution of gene clusters putatively required for synthesis of sphingolipid metabolism inhibitors in phylogenetically diverse species of the filamentous fungus Fusarium.</title>
        <authorList>
            <person name="Kim H.-S."/>
            <person name="Busman M."/>
            <person name="Brown D.W."/>
            <person name="Divon H."/>
            <person name="Uhlig S."/>
            <person name="Proctor R.H."/>
        </authorList>
    </citation>
    <scope>NUCLEOTIDE SEQUENCE</scope>
    <source>
        <strain evidence="1">NRRL 53441</strain>
    </source>
</reference>
<keyword evidence="2" id="KW-1185">Reference proteome</keyword>
<accession>A0A8H4K2Z5</accession>
<organism evidence="1 2">
    <name type="scientific">Fusarium austroafricanum</name>
    <dbReference type="NCBI Taxonomy" id="2364996"/>
    <lineage>
        <taxon>Eukaryota</taxon>
        <taxon>Fungi</taxon>
        <taxon>Dikarya</taxon>
        <taxon>Ascomycota</taxon>
        <taxon>Pezizomycotina</taxon>
        <taxon>Sordariomycetes</taxon>
        <taxon>Hypocreomycetidae</taxon>
        <taxon>Hypocreales</taxon>
        <taxon>Nectriaceae</taxon>
        <taxon>Fusarium</taxon>
        <taxon>Fusarium concolor species complex</taxon>
    </lineage>
</organism>
<sequence length="123" mass="13352">MTRPQETSYEQTKLQVEELVSVLKSVALDNTSGPKQRPLLLIAQNDASSACFELVSSISAEPILPVSGTGRIRGVLVLEASFQGSFTTNTCSDSRKGIDIISEPILISKLDKNQMEAEKLTLK</sequence>
<dbReference type="AlphaFoldDB" id="A0A8H4K2Z5"/>
<dbReference type="EMBL" id="JAADJG010000586">
    <property type="protein sequence ID" value="KAF4442820.1"/>
    <property type="molecule type" value="Genomic_DNA"/>
</dbReference>
<comment type="caution">
    <text evidence="1">The sequence shown here is derived from an EMBL/GenBank/DDBJ whole genome shotgun (WGS) entry which is preliminary data.</text>
</comment>
<proteinExistence type="predicted"/>
<protein>
    <submittedName>
        <fullName evidence="1">Uncharacterized protein</fullName>
    </submittedName>
</protein>
<dbReference type="Proteomes" id="UP000605986">
    <property type="component" value="Unassembled WGS sequence"/>
</dbReference>
<name>A0A8H4K2Z5_9HYPO</name>